<gene>
    <name evidence="2" type="ORF">FOL46_005266</name>
    <name evidence="3" type="ORF">FOZ61_003277</name>
</gene>
<dbReference type="OrthoDB" id="431802at2759"/>
<feature type="region of interest" description="Disordered" evidence="1">
    <location>
        <begin position="1"/>
        <end position="27"/>
    </location>
</feature>
<dbReference type="Proteomes" id="UP000572268">
    <property type="component" value="Unassembled WGS sequence"/>
</dbReference>
<organism evidence="2 5">
    <name type="scientific">Perkinsus olseni</name>
    <name type="common">Perkinsus atlanticus</name>
    <dbReference type="NCBI Taxonomy" id="32597"/>
    <lineage>
        <taxon>Eukaryota</taxon>
        <taxon>Sar</taxon>
        <taxon>Alveolata</taxon>
        <taxon>Perkinsozoa</taxon>
        <taxon>Perkinsea</taxon>
        <taxon>Perkinsida</taxon>
        <taxon>Perkinsidae</taxon>
        <taxon>Perkinsus</taxon>
    </lineage>
</organism>
<dbReference type="Proteomes" id="UP000570595">
    <property type="component" value="Unassembled WGS sequence"/>
</dbReference>
<feature type="region of interest" description="Disordered" evidence="1">
    <location>
        <begin position="54"/>
        <end position="127"/>
    </location>
</feature>
<feature type="compositionally biased region" description="Polar residues" evidence="1">
    <location>
        <begin position="191"/>
        <end position="201"/>
    </location>
</feature>
<proteinExistence type="predicted"/>
<comment type="caution">
    <text evidence="2">The sequence shown here is derived from an EMBL/GenBank/DDBJ whole genome shotgun (WGS) entry which is preliminary data.</text>
</comment>
<reference evidence="4 5" key="1">
    <citation type="submission" date="2020-04" db="EMBL/GenBank/DDBJ databases">
        <title>Perkinsus olseni comparative genomics.</title>
        <authorList>
            <person name="Bogema D.R."/>
        </authorList>
    </citation>
    <scope>NUCLEOTIDE SEQUENCE [LARGE SCALE GENOMIC DNA]</scope>
    <source>
        <strain evidence="3">ATCC PRA-179</strain>
        <strain evidence="2">ATCC PRA-31</strain>
    </source>
</reference>
<name>A0A7J6LUL1_PEROL</name>
<accession>A0A7J6LUL1</accession>
<evidence type="ECO:0000256" key="1">
    <source>
        <dbReference type="SAM" id="MobiDB-lite"/>
    </source>
</evidence>
<evidence type="ECO:0000313" key="4">
    <source>
        <dbReference type="Proteomes" id="UP000570595"/>
    </source>
</evidence>
<dbReference type="AlphaFoldDB" id="A0A7J6LUL1"/>
<dbReference type="EMBL" id="JABAHT010000002">
    <property type="protein sequence ID" value="KAF4671340.1"/>
    <property type="molecule type" value="Genomic_DNA"/>
</dbReference>
<feature type="compositionally biased region" description="Basic and acidic residues" evidence="1">
    <location>
        <begin position="109"/>
        <end position="127"/>
    </location>
</feature>
<dbReference type="EMBL" id="JABANN010000318">
    <property type="protein sequence ID" value="KAF4662501.1"/>
    <property type="molecule type" value="Genomic_DNA"/>
</dbReference>
<sequence>MDPDSPHNGLELRQDEGDPSSPRGTMADALLEREKEFKPFVRYYDTAKYEALTTTTVSTQTEGPEEAEGDDRWFKGLPQSPVPQTKRRKYTPSAEQAAVSSVPPPAEPTAKDDAEGPVAQREKAAHEYSDVVEEELIIDEADLVPEDSSEEFVLVQDDMGRDRRVRPESETYKRYRRITATRRANEVADSGEQSATVTPATAVSPMQEEEERPEARQAAAARGVIAYDDL</sequence>
<protein>
    <submittedName>
        <fullName evidence="2">Uncharacterized protein</fullName>
    </submittedName>
</protein>
<evidence type="ECO:0000313" key="5">
    <source>
        <dbReference type="Proteomes" id="UP000572268"/>
    </source>
</evidence>
<feature type="region of interest" description="Disordered" evidence="1">
    <location>
        <begin position="183"/>
        <end position="230"/>
    </location>
</feature>
<feature type="compositionally biased region" description="Low complexity" evidence="1">
    <location>
        <begin position="92"/>
        <end position="101"/>
    </location>
</feature>
<evidence type="ECO:0000313" key="2">
    <source>
        <dbReference type="EMBL" id="KAF4662501.1"/>
    </source>
</evidence>
<evidence type="ECO:0000313" key="3">
    <source>
        <dbReference type="EMBL" id="KAF4671340.1"/>
    </source>
</evidence>